<evidence type="ECO:0000256" key="2">
    <source>
        <dbReference type="ARBA" id="ARBA00022723"/>
    </source>
</evidence>
<evidence type="ECO:0000259" key="5">
    <source>
        <dbReference type="Pfam" id="PF07687"/>
    </source>
</evidence>
<comment type="caution">
    <text evidence="6">The sequence shown here is derived from an EMBL/GenBank/DDBJ whole genome shotgun (WGS) entry which is preliminary data.</text>
</comment>
<dbReference type="PANTHER" id="PTHR43808">
    <property type="entry name" value="ACETYLORNITHINE DEACETYLASE"/>
    <property type="match status" value="1"/>
</dbReference>
<dbReference type="EMBL" id="LNQE01001595">
    <property type="protein sequence ID" value="KUG15000.1"/>
    <property type="molecule type" value="Genomic_DNA"/>
</dbReference>
<dbReference type="AlphaFoldDB" id="A0A0W8F279"/>
<dbReference type="Gene3D" id="1.10.150.900">
    <property type="match status" value="1"/>
</dbReference>
<dbReference type="GO" id="GO:0008777">
    <property type="term" value="F:acetylornithine deacetylase activity"/>
    <property type="evidence" value="ECO:0007669"/>
    <property type="project" value="UniProtKB-EC"/>
</dbReference>
<dbReference type="Pfam" id="PF07687">
    <property type="entry name" value="M20_dimer"/>
    <property type="match status" value="1"/>
</dbReference>
<dbReference type="InterPro" id="IPR036264">
    <property type="entry name" value="Bact_exopeptidase_dim_dom"/>
</dbReference>
<feature type="domain" description="Peptidase M20 dimerisation" evidence="5">
    <location>
        <begin position="165"/>
        <end position="292"/>
    </location>
</feature>
<proteinExistence type="predicted"/>
<dbReference type="EC" id="3.5.1.16" evidence="6"/>
<dbReference type="GO" id="GO:0046872">
    <property type="term" value="F:metal ion binding"/>
    <property type="evidence" value="ECO:0007669"/>
    <property type="project" value="UniProtKB-KW"/>
</dbReference>
<dbReference type="InterPro" id="IPR050072">
    <property type="entry name" value="Peptidase_M20A"/>
</dbReference>
<gene>
    <name evidence="6" type="ORF">ASZ90_015312</name>
</gene>
<evidence type="ECO:0000313" key="6">
    <source>
        <dbReference type="EMBL" id="KUG15000.1"/>
    </source>
</evidence>
<evidence type="ECO:0000256" key="3">
    <source>
        <dbReference type="ARBA" id="ARBA00022801"/>
    </source>
</evidence>
<dbReference type="InterPro" id="IPR002933">
    <property type="entry name" value="Peptidase_M20"/>
</dbReference>
<dbReference type="Gene3D" id="3.30.70.360">
    <property type="match status" value="1"/>
</dbReference>
<protein>
    <submittedName>
        <fullName evidence="6">Acetylornithine deacetylase</fullName>
        <ecNumber evidence="6">3.5.1.16</ecNumber>
    </submittedName>
</protein>
<keyword evidence="2" id="KW-0479">Metal-binding</keyword>
<keyword evidence="3 6" id="KW-0378">Hydrolase</keyword>
<dbReference type="PANTHER" id="PTHR43808:SF32">
    <property type="entry name" value="ARGE_DAPE-RELATED DEACYLASE"/>
    <property type="match status" value="1"/>
</dbReference>
<organism evidence="6">
    <name type="scientific">hydrocarbon metagenome</name>
    <dbReference type="NCBI Taxonomy" id="938273"/>
    <lineage>
        <taxon>unclassified sequences</taxon>
        <taxon>metagenomes</taxon>
        <taxon>ecological metagenomes</taxon>
    </lineage>
</organism>
<dbReference type="InterPro" id="IPR011650">
    <property type="entry name" value="Peptidase_M20_dimer"/>
</dbReference>
<evidence type="ECO:0000256" key="4">
    <source>
        <dbReference type="ARBA" id="ARBA00022833"/>
    </source>
</evidence>
<dbReference type="Pfam" id="PF01546">
    <property type="entry name" value="Peptidase_M20"/>
    <property type="match status" value="1"/>
</dbReference>
<evidence type="ECO:0000256" key="1">
    <source>
        <dbReference type="ARBA" id="ARBA00001947"/>
    </source>
</evidence>
<comment type="cofactor">
    <cofactor evidence="1">
        <name>Zn(2+)</name>
        <dbReference type="ChEBI" id="CHEBI:29105"/>
    </cofactor>
</comment>
<accession>A0A0W8F279</accession>
<reference evidence="6" key="1">
    <citation type="journal article" date="2015" name="Proc. Natl. Acad. Sci. U.S.A.">
        <title>Networks of energetic and metabolic interactions define dynamics in microbial communities.</title>
        <authorList>
            <person name="Embree M."/>
            <person name="Liu J.K."/>
            <person name="Al-Bassam M.M."/>
            <person name="Zengler K."/>
        </authorList>
    </citation>
    <scope>NUCLEOTIDE SEQUENCE</scope>
</reference>
<dbReference type="PROSITE" id="PS00758">
    <property type="entry name" value="ARGE_DAPE_CPG2_1"/>
    <property type="match status" value="1"/>
</dbReference>
<dbReference type="Gene3D" id="3.40.630.10">
    <property type="entry name" value="Zn peptidases"/>
    <property type="match status" value="1"/>
</dbReference>
<dbReference type="SUPFAM" id="SSF53187">
    <property type="entry name" value="Zn-dependent exopeptidases"/>
    <property type="match status" value="1"/>
</dbReference>
<dbReference type="InterPro" id="IPR001261">
    <property type="entry name" value="ArgE/DapE_CS"/>
</dbReference>
<dbReference type="SUPFAM" id="SSF55031">
    <property type="entry name" value="Bacterial exopeptidase dimerisation domain"/>
    <property type="match status" value="1"/>
</dbReference>
<sequence>MDPARLCADLVRIRSENPPGDTAEVIQYIREFTDGLGIPTTVIRRKGGRHNLVSARVQGRILFCGHVDVVPAIPEGWTDDPFSGRIADGKVWGRGTTDMKGGCASLLWACSEFIDSGRELPADLAFVCDEETSGTYGIQTLLAKKRLKPCDTIVAEPTPAFSPNVGQKGLMRLCCRFHGEPGHSSLYPVRGVSAVMEAYSLLAFMKVLHAREYDPGDPALARIISESTQILGQIFGMDDTRAILTSVMFNPGKIEGGEKANIVAQQCGLELDIRVPWGCSLPDLEDEIRHHAPRADIVVTQMAEPGITPPDSRLVTRLLEEIGKVHHRTARPIVQWAASDARYLRKEGFPVVEYGPGEIQALHAIDEHVTIESLENAAKVYEGMLGRYAGDDGER</sequence>
<name>A0A0W8F279_9ZZZZ</name>
<keyword evidence="4" id="KW-0862">Zinc</keyword>